<reference evidence="1 2" key="1">
    <citation type="submission" date="2016-08" db="EMBL/GenBank/DDBJ databases">
        <authorList>
            <person name="Seilhamer J.J."/>
        </authorList>
    </citation>
    <scope>NUCLEOTIDE SEQUENCE [LARGE SCALE GENOMIC DNA]</scope>
    <source>
        <strain evidence="1 2">KT-27</strain>
    </source>
</reference>
<evidence type="ECO:0008006" key="3">
    <source>
        <dbReference type="Google" id="ProtNLM"/>
    </source>
</evidence>
<sequence length="119" mass="12604">MKWAVAAMTLTLGGCVSVAELEQSRETMDVMSGKAPQVYADCIKAELASSRDALVQEKRGDGLRLIVPQKLTAGAGPAALLDIDKRGSGSSIKLRERLNNFPLRLGDVRAATTKCISGS</sequence>
<reference evidence="1 2" key="2">
    <citation type="submission" date="2018-03" db="EMBL/GenBank/DDBJ databases">
        <title>Draft genome of Pseudomonas putida strain KT-27.</title>
        <authorList>
            <person name="Yoshizawa S."/>
            <person name="Khan N.H."/>
            <person name="Nishimura M."/>
            <person name="Chiura H.X."/>
            <person name="Ogura Y."/>
            <person name="Hayashi T."/>
            <person name="Kogure K."/>
        </authorList>
    </citation>
    <scope>NUCLEOTIDE SEQUENCE [LARGE SCALE GENOMIC DNA]</scope>
    <source>
        <strain evidence="1 2">KT-27</strain>
    </source>
</reference>
<evidence type="ECO:0000313" key="1">
    <source>
        <dbReference type="EMBL" id="POF89807.1"/>
    </source>
</evidence>
<dbReference type="RefSeq" id="WP_103437819.1">
    <property type="nucleotide sequence ID" value="NZ_MIND01000018.1"/>
</dbReference>
<name>A0A2S3WFQ5_PSEPU</name>
<organism evidence="1 2">
    <name type="scientific">Pseudomonas putida</name>
    <name type="common">Arthrobacter siderocapsulatus</name>
    <dbReference type="NCBI Taxonomy" id="303"/>
    <lineage>
        <taxon>Bacteria</taxon>
        <taxon>Pseudomonadati</taxon>
        <taxon>Pseudomonadota</taxon>
        <taxon>Gammaproteobacteria</taxon>
        <taxon>Pseudomonadales</taxon>
        <taxon>Pseudomonadaceae</taxon>
        <taxon>Pseudomonas</taxon>
    </lineage>
</organism>
<dbReference type="Proteomes" id="UP000237194">
    <property type="component" value="Unassembled WGS sequence"/>
</dbReference>
<evidence type="ECO:0000313" key="2">
    <source>
        <dbReference type="Proteomes" id="UP000237194"/>
    </source>
</evidence>
<accession>A0A2S3WFQ5</accession>
<proteinExistence type="predicted"/>
<dbReference type="EMBL" id="MIND01000018">
    <property type="protein sequence ID" value="POF89807.1"/>
    <property type="molecule type" value="Genomic_DNA"/>
</dbReference>
<gene>
    <name evidence="1" type="ORF">BGP80_18310</name>
</gene>
<dbReference type="PROSITE" id="PS51257">
    <property type="entry name" value="PROKAR_LIPOPROTEIN"/>
    <property type="match status" value="1"/>
</dbReference>
<dbReference type="AlphaFoldDB" id="A0A2S3WFQ5"/>
<comment type="caution">
    <text evidence="1">The sequence shown here is derived from an EMBL/GenBank/DDBJ whole genome shotgun (WGS) entry which is preliminary data.</text>
</comment>
<protein>
    <recommendedName>
        <fullName evidence="3">Lipoprotein</fullName>
    </recommendedName>
</protein>